<dbReference type="SUPFAM" id="SSF56281">
    <property type="entry name" value="Metallo-hydrolase/oxidoreductase"/>
    <property type="match status" value="1"/>
</dbReference>
<gene>
    <name evidence="2" type="ordered locus">NE2291</name>
</gene>
<organism evidence="2 3">
    <name type="scientific">Nitrosomonas europaea (strain ATCC 19718 / CIP 103999 / KCTC 2705 / NBRC 14298)</name>
    <dbReference type="NCBI Taxonomy" id="228410"/>
    <lineage>
        <taxon>Bacteria</taxon>
        <taxon>Pseudomonadati</taxon>
        <taxon>Pseudomonadota</taxon>
        <taxon>Betaproteobacteria</taxon>
        <taxon>Nitrosomonadales</taxon>
        <taxon>Nitrosomonadaceae</taxon>
        <taxon>Nitrosomonas</taxon>
    </lineage>
</organism>
<dbReference type="OrthoDB" id="9803916at2"/>
<dbReference type="AlphaFoldDB" id="Q820I3"/>
<dbReference type="KEGG" id="neu:NE2291"/>
<dbReference type="PANTHER" id="PTHR28283:SF1">
    <property type="entry name" value="3',5'-CYCLIC-NUCLEOTIDE PHOSPHODIESTERASE 1"/>
    <property type="match status" value="1"/>
</dbReference>
<sequence length="254" mass="28419">MKLKVLGCGGGIGSNSHTTAMLLDEDILIDAGTGVGTLALDDLLKIDHVFVTHSHLDHIAFIPFLVDTTGSLRDRPLIVHALPATLECLQKHIFNWHVWPDFSRIPDAVRPYMRYQPFAVGETIVLGSRRITPLPACHAVPAVGFQLDSGQASLVFTGDTTANDGLWEAINRITNLRYLIIESAFSDVKHDIARRSGHFYPALLADELNKLQHDAEIYITHLRQGEAELTMQEILARISRFDLRRLMSNQIFEF</sequence>
<dbReference type="CDD" id="cd07735">
    <property type="entry name" value="class_II_PDE_MBL-fold"/>
    <property type="match status" value="1"/>
</dbReference>
<name>Q820I3_NITEU</name>
<dbReference type="GO" id="GO:0006198">
    <property type="term" value="P:cAMP catabolic process"/>
    <property type="evidence" value="ECO:0007669"/>
    <property type="project" value="InterPro"/>
</dbReference>
<evidence type="ECO:0000259" key="1">
    <source>
        <dbReference type="SMART" id="SM00849"/>
    </source>
</evidence>
<dbReference type="GeneID" id="87105422"/>
<dbReference type="SMART" id="SM00849">
    <property type="entry name" value="Lactamase_B"/>
    <property type="match status" value="1"/>
</dbReference>
<dbReference type="PRINTS" id="PR00388">
    <property type="entry name" value="PDIESTERASE2"/>
</dbReference>
<dbReference type="STRING" id="228410.NE2291"/>
<dbReference type="eggNOG" id="COG1234">
    <property type="taxonomic scope" value="Bacteria"/>
</dbReference>
<dbReference type="InterPro" id="IPR000396">
    <property type="entry name" value="Pdiesterase2"/>
</dbReference>
<dbReference type="InterPro" id="IPR001279">
    <property type="entry name" value="Metallo-B-lactamas"/>
</dbReference>
<keyword evidence="3" id="KW-1185">Reference proteome</keyword>
<accession>Q820I3</accession>
<dbReference type="GO" id="GO:1902660">
    <property type="term" value="P:negative regulation of glucose mediated signaling pathway"/>
    <property type="evidence" value="ECO:0007669"/>
    <property type="project" value="TreeGrafter"/>
</dbReference>
<dbReference type="GO" id="GO:0004115">
    <property type="term" value="F:3',5'-cyclic-AMP phosphodiesterase activity"/>
    <property type="evidence" value="ECO:0007669"/>
    <property type="project" value="InterPro"/>
</dbReference>
<dbReference type="EMBL" id="AL954747">
    <property type="protein sequence ID" value="CAD86203.1"/>
    <property type="molecule type" value="Genomic_DNA"/>
</dbReference>
<protein>
    <submittedName>
        <fullName evidence="2">cAMP phosphodiesterases class-II:Metallo-beta-lactamase superfamily</fullName>
    </submittedName>
</protein>
<dbReference type="PANTHER" id="PTHR28283">
    <property type="entry name" value="3',5'-CYCLIC-NUCLEOTIDE PHOSPHODIESTERASE 1"/>
    <property type="match status" value="1"/>
</dbReference>
<dbReference type="InterPro" id="IPR036866">
    <property type="entry name" value="RibonucZ/Hydroxyglut_hydro"/>
</dbReference>
<dbReference type="PhylomeDB" id="Q820I3"/>
<feature type="domain" description="Metallo-beta-lactamase" evidence="1">
    <location>
        <begin position="17"/>
        <end position="221"/>
    </location>
</feature>
<reference evidence="2 3" key="1">
    <citation type="journal article" date="2003" name="J. Bacteriol.">
        <title>Complete genome sequence of the ammonia-oxidizing bacterium and obligate chemolithoautotroph Nitrosomonas europaea.</title>
        <authorList>
            <person name="Chain P."/>
            <person name="Lamerdin J."/>
            <person name="Larimer F."/>
            <person name="Regala W."/>
            <person name="Land M."/>
            <person name="Hauser L."/>
            <person name="Hooper A."/>
            <person name="Klotz M."/>
            <person name="Norton J."/>
            <person name="Sayavedra-Soto L."/>
            <person name="Arciero D."/>
            <person name="Hommes N."/>
            <person name="Whittaker M."/>
            <person name="Arp D."/>
        </authorList>
    </citation>
    <scope>NUCLEOTIDE SEQUENCE [LARGE SCALE GENOMIC DNA]</scope>
    <source>
        <strain evidence="3">ATCC 19718 / CIP 103999 / KCTC 2705 / NBRC 14298</strain>
    </source>
</reference>
<dbReference type="GO" id="GO:0047555">
    <property type="term" value="F:3',5'-cyclic-GMP phosphodiesterase activity"/>
    <property type="evidence" value="ECO:0007669"/>
    <property type="project" value="TreeGrafter"/>
</dbReference>
<proteinExistence type="predicted"/>
<evidence type="ECO:0000313" key="2">
    <source>
        <dbReference type="EMBL" id="CAD86203.1"/>
    </source>
</evidence>
<dbReference type="RefSeq" id="WP_011112775.1">
    <property type="nucleotide sequence ID" value="NC_004757.1"/>
</dbReference>
<dbReference type="Gene3D" id="3.60.15.10">
    <property type="entry name" value="Ribonuclease Z/Hydroxyacylglutathione hydrolase-like"/>
    <property type="match status" value="1"/>
</dbReference>
<evidence type="ECO:0000313" key="3">
    <source>
        <dbReference type="Proteomes" id="UP000001416"/>
    </source>
</evidence>
<dbReference type="Proteomes" id="UP000001416">
    <property type="component" value="Chromosome"/>
</dbReference>
<dbReference type="HOGENOM" id="CLU_1060731_0_0_4"/>
<dbReference type="Pfam" id="PF12706">
    <property type="entry name" value="Lactamase_B_2"/>
    <property type="match status" value="1"/>
</dbReference>